<evidence type="ECO:0000313" key="13">
    <source>
        <dbReference type="Proteomes" id="UP001652628"/>
    </source>
</evidence>
<evidence type="ECO:0000256" key="5">
    <source>
        <dbReference type="ARBA" id="ARBA00022692"/>
    </source>
</evidence>
<protein>
    <submittedName>
        <fullName evidence="14">Mitochondrial import inner membrane translocase subunit Tim17-B</fullName>
    </submittedName>
</protein>
<dbReference type="GeneID" id="108010213"/>
<feature type="transmembrane region" description="Helical" evidence="12">
    <location>
        <begin position="109"/>
        <end position="133"/>
    </location>
</feature>
<keyword evidence="4" id="KW-0813">Transport</keyword>
<dbReference type="PANTHER" id="PTHR10485:SF0">
    <property type="entry name" value="AT05822P-RELATED"/>
    <property type="match status" value="1"/>
</dbReference>
<evidence type="ECO:0000256" key="12">
    <source>
        <dbReference type="SAM" id="Phobius"/>
    </source>
</evidence>
<gene>
    <name evidence="14" type="primary">Tim17b2</name>
</gene>
<dbReference type="Proteomes" id="UP001652628">
    <property type="component" value="Chromosome 2L"/>
</dbReference>
<organism evidence="13 14">
    <name type="scientific">Drosophila suzukii</name>
    <name type="common">Spotted-wing drosophila fruit fly</name>
    <dbReference type="NCBI Taxonomy" id="28584"/>
    <lineage>
        <taxon>Eukaryota</taxon>
        <taxon>Metazoa</taxon>
        <taxon>Ecdysozoa</taxon>
        <taxon>Arthropoda</taxon>
        <taxon>Hexapoda</taxon>
        <taxon>Insecta</taxon>
        <taxon>Pterygota</taxon>
        <taxon>Neoptera</taxon>
        <taxon>Endopterygota</taxon>
        <taxon>Diptera</taxon>
        <taxon>Brachycera</taxon>
        <taxon>Muscomorpha</taxon>
        <taxon>Ephydroidea</taxon>
        <taxon>Drosophilidae</taxon>
        <taxon>Drosophila</taxon>
        <taxon>Sophophora</taxon>
    </lineage>
</organism>
<evidence type="ECO:0000256" key="8">
    <source>
        <dbReference type="ARBA" id="ARBA00022989"/>
    </source>
</evidence>
<evidence type="ECO:0000256" key="11">
    <source>
        <dbReference type="ARBA" id="ARBA00023136"/>
    </source>
</evidence>
<evidence type="ECO:0000256" key="3">
    <source>
        <dbReference type="ARBA" id="ARBA00008444"/>
    </source>
</evidence>
<keyword evidence="10" id="KW-0496">Mitochondrion</keyword>
<evidence type="ECO:0000256" key="1">
    <source>
        <dbReference type="ARBA" id="ARBA00002959"/>
    </source>
</evidence>
<comment type="similarity">
    <text evidence="3">Belongs to the Tim17/Tim22/Tim23 family.</text>
</comment>
<evidence type="ECO:0000256" key="2">
    <source>
        <dbReference type="ARBA" id="ARBA00004448"/>
    </source>
</evidence>
<dbReference type="PANTHER" id="PTHR10485">
    <property type="entry name" value="MITOCHONDRIAL IMPORT INNER MEMBRANE TRANSLOCASE SUBUNIT TIM-17"/>
    <property type="match status" value="1"/>
</dbReference>
<dbReference type="Pfam" id="PF02466">
    <property type="entry name" value="Tim17"/>
    <property type="match status" value="1"/>
</dbReference>
<keyword evidence="7" id="KW-0653">Protein transport</keyword>
<keyword evidence="11 12" id="KW-0472">Membrane</keyword>
<reference evidence="14" key="1">
    <citation type="submission" date="2025-08" db="UniProtKB">
        <authorList>
            <consortium name="RefSeq"/>
        </authorList>
    </citation>
    <scope>IDENTIFICATION</scope>
</reference>
<accession>A0AB39Z9E3</accession>
<keyword evidence="13" id="KW-1185">Reference proteome</keyword>
<dbReference type="GO" id="GO:0008320">
    <property type="term" value="F:protein transmembrane transporter activity"/>
    <property type="evidence" value="ECO:0007669"/>
    <property type="project" value="TreeGrafter"/>
</dbReference>
<proteinExistence type="inferred from homology"/>
<evidence type="ECO:0000256" key="6">
    <source>
        <dbReference type="ARBA" id="ARBA00022792"/>
    </source>
</evidence>
<dbReference type="GO" id="GO:0005744">
    <property type="term" value="C:TIM23 mitochondrial import inner membrane translocase complex"/>
    <property type="evidence" value="ECO:0007669"/>
    <property type="project" value="TreeGrafter"/>
</dbReference>
<keyword evidence="8 12" id="KW-1133">Transmembrane helix</keyword>
<keyword evidence="9" id="KW-0811">Translocation</keyword>
<evidence type="ECO:0000256" key="9">
    <source>
        <dbReference type="ARBA" id="ARBA00023010"/>
    </source>
</evidence>
<sequence length="177" mass="18243">MEEYSREPCPFRIVDDCGGAFAMGCIGGGVFQGLKGFRNAPQGIGRRFAGSVAAMKARAPVIGGSFAAWGAVFSIVDCSLVKVRQKEDPWNSIVSGAVTGGILASRNGVAAMAGSAIIGGVLLSMIEGIGILFTRISADQFRNPVPPNISEAAPGFGDFNSSSGYGFQGDEKVNVTS</sequence>
<evidence type="ECO:0000256" key="7">
    <source>
        <dbReference type="ARBA" id="ARBA00022927"/>
    </source>
</evidence>
<dbReference type="CTD" id="44381"/>
<dbReference type="RefSeq" id="XP_016930549.1">
    <property type="nucleotide sequence ID" value="XM_017075060.4"/>
</dbReference>
<keyword evidence="6" id="KW-0999">Mitochondrion inner membrane</keyword>
<dbReference type="GO" id="GO:0030150">
    <property type="term" value="P:protein import into mitochondrial matrix"/>
    <property type="evidence" value="ECO:0007669"/>
    <property type="project" value="TreeGrafter"/>
</dbReference>
<keyword evidence="5 12" id="KW-0812">Transmembrane</keyword>
<comment type="subcellular location">
    <subcellularLocation>
        <location evidence="2">Mitochondrion inner membrane</location>
        <topology evidence="2">Multi-pass membrane protein</topology>
    </subcellularLocation>
</comment>
<name>A0AB39Z9E3_DROSZ</name>
<dbReference type="AlphaFoldDB" id="A0AB39Z9E3"/>
<evidence type="ECO:0000256" key="4">
    <source>
        <dbReference type="ARBA" id="ARBA00022448"/>
    </source>
</evidence>
<evidence type="ECO:0000313" key="14">
    <source>
        <dbReference type="RefSeq" id="XP_016930549.1"/>
    </source>
</evidence>
<evidence type="ECO:0000256" key="10">
    <source>
        <dbReference type="ARBA" id="ARBA00023128"/>
    </source>
</evidence>
<comment type="function">
    <text evidence="1">Essential component of the TIM23 complex, a complex that mediates the translocation of transit peptide-containing proteins across the mitochondrial inner membrane.</text>
</comment>